<sequence length="90" mass="9980">MEPIKEPEVLVYEPDYSGILFVAESQVAKIPPVEVRRRKLILDDSDDEPLLPPRPRMENDAGFEVKKKVKFGSLAGPSRASSIGGRGFRG</sequence>
<organism evidence="1 2">
    <name type="scientific">Linum trigynum</name>
    <dbReference type="NCBI Taxonomy" id="586398"/>
    <lineage>
        <taxon>Eukaryota</taxon>
        <taxon>Viridiplantae</taxon>
        <taxon>Streptophyta</taxon>
        <taxon>Embryophyta</taxon>
        <taxon>Tracheophyta</taxon>
        <taxon>Spermatophyta</taxon>
        <taxon>Magnoliopsida</taxon>
        <taxon>eudicotyledons</taxon>
        <taxon>Gunneridae</taxon>
        <taxon>Pentapetalae</taxon>
        <taxon>rosids</taxon>
        <taxon>fabids</taxon>
        <taxon>Malpighiales</taxon>
        <taxon>Linaceae</taxon>
        <taxon>Linum</taxon>
    </lineage>
</organism>
<name>A0AAV2E510_9ROSI</name>
<evidence type="ECO:0000313" key="2">
    <source>
        <dbReference type="Proteomes" id="UP001497516"/>
    </source>
</evidence>
<dbReference type="EMBL" id="OZ034817">
    <property type="protein sequence ID" value="CAL1380951.1"/>
    <property type="molecule type" value="Genomic_DNA"/>
</dbReference>
<accession>A0AAV2E510</accession>
<keyword evidence="2" id="KW-1185">Reference proteome</keyword>
<gene>
    <name evidence="1" type="ORF">LTRI10_LOCUS22364</name>
</gene>
<dbReference type="AlphaFoldDB" id="A0AAV2E510"/>
<protein>
    <submittedName>
        <fullName evidence="1">Uncharacterized protein</fullName>
    </submittedName>
</protein>
<reference evidence="1 2" key="1">
    <citation type="submission" date="2024-04" db="EMBL/GenBank/DDBJ databases">
        <authorList>
            <person name="Fracassetti M."/>
        </authorList>
    </citation>
    <scope>NUCLEOTIDE SEQUENCE [LARGE SCALE GENOMIC DNA]</scope>
</reference>
<dbReference type="Proteomes" id="UP001497516">
    <property type="component" value="Chromosome 4"/>
</dbReference>
<proteinExistence type="predicted"/>
<evidence type="ECO:0000313" key="1">
    <source>
        <dbReference type="EMBL" id="CAL1380951.1"/>
    </source>
</evidence>